<gene>
    <name evidence="7" type="ORF">HWI92_03760</name>
</gene>
<dbReference type="Proteomes" id="UP000612680">
    <property type="component" value="Chromosome"/>
</dbReference>
<feature type="signal peptide" evidence="4">
    <location>
        <begin position="1"/>
        <end position="26"/>
    </location>
</feature>
<dbReference type="InterPro" id="IPR036942">
    <property type="entry name" value="Beta-barrel_TonB_sf"/>
</dbReference>
<keyword evidence="8" id="KW-1185">Reference proteome</keyword>
<accession>A0ABX7I2Y8</accession>
<dbReference type="Gene3D" id="2.60.40.1120">
    <property type="entry name" value="Carboxypeptidase-like, regulatory domain"/>
    <property type="match status" value="1"/>
</dbReference>
<evidence type="ECO:0000259" key="6">
    <source>
        <dbReference type="Pfam" id="PF14905"/>
    </source>
</evidence>
<dbReference type="InterPro" id="IPR041700">
    <property type="entry name" value="OMP_b-brl_3"/>
</dbReference>
<evidence type="ECO:0000256" key="2">
    <source>
        <dbReference type="ARBA" id="ARBA00023136"/>
    </source>
</evidence>
<proteinExistence type="predicted"/>
<evidence type="ECO:0000259" key="5">
    <source>
        <dbReference type="Pfam" id="PF07715"/>
    </source>
</evidence>
<dbReference type="Pfam" id="PF13620">
    <property type="entry name" value="CarboxypepD_reg"/>
    <property type="match status" value="1"/>
</dbReference>
<protein>
    <submittedName>
        <fullName evidence="7">TonB-dependent receptor</fullName>
    </submittedName>
</protein>
<dbReference type="SUPFAM" id="SSF49478">
    <property type="entry name" value="Cna protein B-type domain"/>
    <property type="match status" value="1"/>
</dbReference>
<feature type="domain" description="TonB-dependent receptor plug" evidence="5">
    <location>
        <begin position="146"/>
        <end position="227"/>
    </location>
</feature>
<dbReference type="PANTHER" id="PTHR40980">
    <property type="entry name" value="PLUG DOMAIN-CONTAINING PROTEIN"/>
    <property type="match status" value="1"/>
</dbReference>
<keyword evidence="3" id="KW-0998">Cell outer membrane</keyword>
<dbReference type="SUPFAM" id="SSF56935">
    <property type="entry name" value="Porins"/>
    <property type="match status" value="1"/>
</dbReference>
<reference evidence="7 8" key="1">
    <citation type="submission" date="2020-06" db="EMBL/GenBank/DDBJ databases">
        <title>Dyadobacter sandarakinus sp. nov., isolated from the soil of the Arctic Yellow River Station.</title>
        <authorList>
            <person name="Zhang Y."/>
            <person name="Peng F."/>
        </authorList>
    </citation>
    <scope>NUCLEOTIDE SEQUENCE [LARGE SCALE GENOMIC DNA]</scope>
    <source>
        <strain evidence="7 8">Q3-56</strain>
    </source>
</reference>
<dbReference type="PANTHER" id="PTHR40980:SF4">
    <property type="entry name" value="TONB-DEPENDENT RECEPTOR-LIKE BETA-BARREL DOMAIN-CONTAINING PROTEIN"/>
    <property type="match status" value="1"/>
</dbReference>
<evidence type="ECO:0000313" key="7">
    <source>
        <dbReference type="EMBL" id="QRR00088.1"/>
    </source>
</evidence>
<feature type="chain" id="PRO_5045108413" evidence="4">
    <location>
        <begin position="27"/>
        <end position="808"/>
    </location>
</feature>
<keyword evidence="7" id="KW-0675">Receptor</keyword>
<dbReference type="Pfam" id="PF14905">
    <property type="entry name" value="OMP_b-brl_3"/>
    <property type="match status" value="1"/>
</dbReference>
<keyword evidence="2" id="KW-0472">Membrane</keyword>
<keyword evidence="4" id="KW-0732">Signal</keyword>
<name>A0ABX7I2Y8_9BACT</name>
<evidence type="ECO:0000256" key="4">
    <source>
        <dbReference type="SAM" id="SignalP"/>
    </source>
</evidence>
<comment type="subcellular location">
    <subcellularLocation>
        <location evidence="1">Cell outer membrane</location>
    </subcellularLocation>
</comment>
<feature type="domain" description="Outer membrane protein beta-barrel" evidence="6">
    <location>
        <begin position="386"/>
        <end position="783"/>
    </location>
</feature>
<evidence type="ECO:0000313" key="8">
    <source>
        <dbReference type="Proteomes" id="UP000612680"/>
    </source>
</evidence>
<dbReference type="InterPro" id="IPR012910">
    <property type="entry name" value="Plug_dom"/>
</dbReference>
<dbReference type="Gene3D" id="2.170.130.10">
    <property type="entry name" value="TonB-dependent receptor, plug domain"/>
    <property type="match status" value="1"/>
</dbReference>
<dbReference type="EMBL" id="CP056775">
    <property type="protein sequence ID" value="QRR00088.1"/>
    <property type="molecule type" value="Genomic_DNA"/>
</dbReference>
<evidence type="ECO:0000256" key="3">
    <source>
        <dbReference type="ARBA" id="ARBA00023237"/>
    </source>
</evidence>
<dbReference type="Gene3D" id="2.40.170.20">
    <property type="entry name" value="TonB-dependent receptor, beta-barrel domain"/>
    <property type="match status" value="1"/>
</dbReference>
<organism evidence="7 8">
    <name type="scientific">Dyadobacter sandarakinus</name>
    <dbReference type="NCBI Taxonomy" id="2747268"/>
    <lineage>
        <taxon>Bacteria</taxon>
        <taxon>Pseudomonadati</taxon>
        <taxon>Bacteroidota</taxon>
        <taxon>Cytophagia</taxon>
        <taxon>Cytophagales</taxon>
        <taxon>Spirosomataceae</taxon>
        <taxon>Dyadobacter</taxon>
    </lineage>
</organism>
<sequence>MNKILLFFMSLLISGLMCCGTVSAQAGPGKISGTITDSTAGKPLDFITLNLLDASKTVVKVDYTKADGTFLFSGLKAGGYQLVIVGVGYRNRQVDVTLTDSSGSNLGTITLTPSVTGLKEVTVSAARPVVKQEVDRITYDMQADPESKVYSVLDMMRKVPYLALDADENIQLKGNTDFKILINGKPSSMMERNYKEVLRSMPASSIERIEVITTPPAKYDAEGLAGIINIITYRKIDNGYNGSVNASERFRVGGPGLGGTLSAKFGKLGMTATAGGSQYRVPATLNTVQRSTFGAEASDIAQHGFAKSDSRSGYLSYEVSYEFDTLNLLSAQVNINGSTSSGLTYQTSQLYSRGELLKRYRLDNVNAGSGKGADAAINFQRTSKADKNRLLTLSYRYFGFTNKQDNDLRITDQLNYDVPDYRQVNDQRFAEQTVQVDYVYPIRKLSIEAGLKAIMRLNKSNFGYETALENGGYEVDPAMTNRFRNTQNVFGAYNTYQYNLVSWGFKAGLRIEQTIVDADFFSTDSKVRQNYFNLIPSVSVNRKLKNNSSLNLGYTQRIQRPGIWQLNPFVDRSNPNFERTGNPNLRPAFVNDVQLNYSLNKKGSINFGAGVNTFRDLIFGVAVYNPTTGITRTSYTNSGRARLLMLMTNINYPLTKKWNVSVNVRAAHGRVHGTVNNVPVTNQGIMHQSSVSMGYRFEKEWRLNANVQLNGRNINLQGINNAYTSYSVSLSKDIVKDKLSISAAANNPFTRYRQYKRITNGPDFSQLDYRRDYFRSFNFSLNYKFGKLKDAIKKNKRSIRNDDVQNGN</sequence>
<evidence type="ECO:0000256" key="1">
    <source>
        <dbReference type="ARBA" id="ARBA00004442"/>
    </source>
</evidence>
<dbReference type="Pfam" id="PF07715">
    <property type="entry name" value="Plug"/>
    <property type="match status" value="1"/>
</dbReference>
<dbReference type="InterPro" id="IPR037066">
    <property type="entry name" value="Plug_dom_sf"/>
</dbReference>